<keyword evidence="3" id="KW-0813">Transport</keyword>
<feature type="transmembrane region" description="Helical" evidence="8">
    <location>
        <begin position="318"/>
        <end position="342"/>
    </location>
</feature>
<dbReference type="OrthoDB" id="9793390at2"/>
<feature type="transmembrane region" description="Helical" evidence="8">
    <location>
        <begin position="7"/>
        <end position="29"/>
    </location>
</feature>
<gene>
    <name evidence="9" type="ORF">SAMN05877753_10882</name>
</gene>
<evidence type="ECO:0000256" key="5">
    <source>
        <dbReference type="ARBA" id="ARBA00022692"/>
    </source>
</evidence>
<keyword evidence="10" id="KW-1185">Reference proteome</keyword>
<evidence type="ECO:0000256" key="2">
    <source>
        <dbReference type="ARBA" id="ARBA00009773"/>
    </source>
</evidence>
<feature type="transmembrane region" description="Helical" evidence="8">
    <location>
        <begin position="161"/>
        <end position="183"/>
    </location>
</feature>
<protein>
    <submittedName>
        <fullName evidence="9">Predicted PurR-regulated permease PerM</fullName>
    </submittedName>
</protein>
<keyword evidence="7 8" id="KW-0472">Membrane</keyword>
<dbReference type="GO" id="GO:0005886">
    <property type="term" value="C:plasma membrane"/>
    <property type="evidence" value="ECO:0007669"/>
    <property type="project" value="UniProtKB-SubCell"/>
</dbReference>
<evidence type="ECO:0000256" key="3">
    <source>
        <dbReference type="ARBA" id="ARBA00022448"/>
    </source>
</evidence>
<feature type="transmembrane region" description="Helical" evidence="8">
    <location>
        <begin position="284"/>
        <end position="306"/>
    </location>
</feature>
<keyword evidence="4" id="KW-1003">Cell membrane</keyword>
<dbReference type="RefSeq" id="WP_097159720.1">
    <property type="nucleotide sequence ID" value="NZ_JBEPMQ010000008.1"/>
</dbReference>
<dbReference type="GO" id="GO:0055085">
    <property type="term" value="P:transmembrane transport"/>
    <property type="evidence" value="ECO:0007669"/>
    <property type="project" value="TreeGrafter"/>
</dbReference>
<organism evidence="9 10">
    <name type="scientific">Bacillus oleivorans</name>
    <dbReference type="NCBI Taxonomy" id="1448271"/>
    <lineage>
        <taxon>Bacteria</taxon>
        <taxon>Bacillati</taxon>
        <taxon>Bacillota</taxon>
        <taxon>Bacilli</taxon>
        <taxon>Bacillales</taxon>
        <taxon>Bacillaceae</taxon>
        <taxon>Bacillus</taxon>
    </lineage>
</organism>
<dbReference type="InterPro" id="IPR002549">
    <property type="entry name" value="AI-2E-like"/>
</dbReference>
<name>A0A285D2F4_9BACI</name>
<evidence type="ECO:0000256" key="6">
    <source>
        <dbReference type="ARBA" id="ARBA00022989"/>
    </source>
</evidence>
<evidence type="ECO:0000256" key="4">
    <source>
        <dbReference type="ARBA" id="ARBA00022475"/>
    </source>
</evidence>
<accession>A0A285D2F4</accession>
<keyword evidence="6 8" id="KW-1133">Transmembrane helix</keyword>
<evidence type="ECO:0000256" key="1">
    <source>
        <dbReference type="ARBA" id="ARBA00004651"/>
    </source>
</evidence>
<comment type="similarity">
    <text evidence="2">Belongs to the autoinducer-2 exporter (AI-2E) (TC 2.A.86) family.</text>
</comment>
<feature type="transmembrane region" description="Helical" evidence="8">
    <location>
        <begin position="216"/>
        <end position="241"/>
    </location>
</feature>
<dbReference type="AlphaFoldDB" id="A0A285D2F4"/>
<proteinExistence type="inferred from homology"/>
<dbReference type="PANTHER" id="PTHR21716:SF53">
    <property type="entry name" value="PERMEASE PERM-RELATED"/>
    <property type="match status" value="1"/>
</dbReference>
<dbReference type="Proteomes" id="UP000219546">
    <property type="component" value="Unassembled WGS sequence"/>
</dbReference>
<evidence type="ECO:0000313" key="9">
    <source>
        <dbReference type="EMBL" id="SNX73994.1"/>
    </source>
</evidence>
<sequence>MVKSKLHFWTLQILLVVAIIYICTKIAFVFEPLGIFFSTLFFPILISGFLFYLLNPLVKRLQQIKIPRTLSIIIVYLAIAGLISLLLSYFIPAVSNQFKQLINDMPAYAAQTMEFFEEVSDSPQFQWVMTQEYVTIDDIEEKLTEIGSAIPKTITNSISAIIGWVTNFTITVVTVPFLLFYMFRDGHKFPNSFARLLPAAYRDEALKTIKDTNNTLASYIQGQVTVALFVGTLSFIGYLIIDLPYALILAMVVLFTNIIPYIGPILGGAPAVIIALFDSPMKAILTIVVIVIAQQLEGNVISPLIIGKQLKIHPATIIILLLVAGNIAGILGMVLAIPFYAVSKTIVINIAQFLKERKRILNEQMIES</sequence>
<dbReference type="EMBL" id="OAOP01000008">
    <property type="protein sequence ID" value="SNX73994.1"/>
    <property type="molecule type" value="Genomic_DNA"/>
</dbReference>
<dbReference type="Pfam" id="PF01594">
    <property type="entry name" value="AI-2E_transport"/>
    <property type="match status" value="1"/>
</dbReference>
<keyword evidence="5 8" id="KW-0812">Transmembrane</keyword>
<evidence type="ECO:0000313" key="10">
    <source>
        <dbReference type="Proteomes" id="UP000219546"/>
    </source>
</evidence>
<dbReference type="PANTHER" id="PTHR21716">
    <property type="entry name" value="TRANSMEMBRANE PROTEIN"/>
    <property type="match status" value="1"/>
</dbReference>
<feature type="transmembrane region" description="Helical" evidence="8">
    <location>
        <begin position="70"/>
        <end position="91"/>
    </location>
</feature>
<evidence type="ECO:0000256" key="7">
    <source>
        <dbReference type="ARBA" id="ARBA00023136"/>
    </source>
</evidence>
<reference evidence="9 10" key="1">
    <citation type="submission" date="2017-08" db="EMBL/GenBank/DDBJ databases">
        <authorList>
            <person name="de Groot N.N."/>
        </authorList>
    </citation>
    <scope>NUCLEOTIDE SEQUENCE [LARGE SCALE GENOMIC DNA]</scope>
    <source>
        <strain evidence="9 10">JC228</strain>
    </source>
</reference>
<feature type="transmembrane region" description="Helical" evidence="8">
    <location>
        <begin position="35"/>
        <end position="58"/>
    </location>
</feature>
<feature type="transmembrane region" description="Helical" evidence="8">
    <location>
        <begin position="247"/>
        <end position="277"/>
    </location>
</feature>
<comment type="subcellular location">
    <subcellularLocation>
        <location evidence="1">Cell membrane</location>
        <topology evidence="1">Multi-pass membrane protein</topology>
    </subcellularLocation>
</comment>
<evidence type="ECO:0000256" key="8">
    <source>
        <dbReference type="SAM" id="Phobius"/>
    </source>
</evidence>